<feature type="compositionally biased region" description="Low complexity" evidence="1">
    <location>
        <begin position="197"/>
        <end position="209"/>
    </location>
</feature>
<protein>
    <submittedName>
        <fullName evidence="2">Uncharacterized protein</fullName>
    </submittedName>
</protein>
<proteinExistence type="predicted"/>
<dbReference type="Proteomes" id="UP000008974">
    <property type="component" value="Unassembled WGS sequence"/>
</dbReference>
<feature type="region of interest" description="Disordered" evidence="1">
    <location>
        <begin position="122"/>
        <end position="210"/>
    </location>
</feature>
<feature type="compositionally biased region" description="Polar residues" evidence="1">
    <location>
        <begin position="159"/>
        <end position="169"/>
    </location>
</feature>
<feature type="compositionally biased region" description="Basic and acidic residues" evidence="1">
    <location>
        <begin position="147"/>
        <end position="157"/>
    </location>
</feature>
<evidence type="ECO:0000313" key="2">
    <source>
        <dbReference type="EMBL" id="EFO62293.1"/>
    </source>
</evidence>
<feature type="compositionally biased region" description="Polar residues" evidence="1">
    <location>
        <begin position="177"/>
        <end position="186"/>
    </location>
</feature>
<dbReference type="AlphaFoldDB" id="E1F5H8"/>
<name>E1F5H8_GIAIA</name>
<evidence type="ECO:0000256" key="1">
    <source>
        <dbReference type="SAM" id="MobiDB-lite"/>
    </source>
</evidence>
<feature type="region of interest" description="Disordered" evidence="1">
    <location>
        <begin position="49"/>
        <end position="80"/>
    </location>
</feature>
<dbReference type="EMBL" id="ACVC01000187">
    <property type="protein sequence ID" value="EFO62293.1"/>
    <property type="molecule type" value="Genomic_DNA"/>
</dbReference>
<accession>E1F5H8</accession>
<feature type="compositionally biased region" description="Polar residues" evidence="1">
    <location>
        <begin position="123"/>
        <end position="145"/>
    </location>
</feature>
<gene>
    <name evidence="2" type="ORF">GLP15_743</name>
</gene>
<reference evidence="2 3" key="1">
    <citation type="journal article" date="2010" name="BMC Genomics">
        <title>Genome analysis and comparative genomics of a Giardia intestinalis assemblage E isolate.</title>
        <authorList>
            <person name="Jerlstrom-Hultqvist J."/>
            <person name="Franzen O."/>
            <person name="Ankarklev J."/>
            <person name="Xu F."/>
            <person name="Nohynkova E."/>
            <person name="Andersson J.O."/>
            <person name="Svard S.G."/>
            <person name="Andersson B."/>
        </authorList>
    </citation>
    <scope>NUCLEOTIDE SEQUENCE [LARGE SCALE GENOMIC DNA]</scope>
    <source>
        <strain evidence="2 3">P15</strain>
    </source>
</reference>
<dbReference type="VEuPathDB" id="GiardiaDB:GLP15_743"/>
<evidence type="ECO:0000313" key="3">
    <source>
        <dbReference type="Proteomes" id="UP000008974"/>
    </source>
</evidence>
<dbReference type="OrthoDB" id="10257592at2759"/>
<sequence>MSTPKVPLEQIAYTNVDRQKVLRALKPGVHENESLRRNSLKSGRVFNDVQHQSRSESRSNVPVLPSLRSGSLVQNNKRRASDAARLLQNANPSSALHYRGSEGTSAYSPHISSLYIHRPQNVLPATNQGDSPFINTTSMVGQPTPRTAERSSLKRVSEGYSTGVSSSPRIQDIHKTPIQQPLTPINFSLPGPRYSRSRATSGSSSGSSTCIRKYKYNPPNIGDQSASLGSSDNASMATTTTIRTSPLTSLVSGAVTNCSPELQEIAGIPFGSVPKEKEQVKRSSTTVNKRCAYGKPLVTIDDICEVDRMFHMLEASCAVHTNPSVTKESKEFVHNQGMLPSTAGSQSSIDQVKALRLNLVDSSDSSNDNDPAPILTGNARSKSCNIANNTSEYLTIFLGTRKG</sequence>
<dbReference type="OMA" id="DICEVDR"/>
<comment type="caution">
    <text evidence="2">The sequence shown here is derived from an EMBL/GenBank/DDBJ whole genome shotgun (WGS) entry which is preliminary data.</text>
</comment>
<organism evidence="2 3">
    <name type="scientific">Giardia intestinalis (strain P15)</name>
    <name type="common">Giardia lamblia</name>
    <dbReference type="NCBI Taxonomy" id="658858"/>
    <lineage>
        <taxon>Eukaryota</taxon>
        <taxon>Metamonada</taxon>
        <taxon>Diplomonadida</taxon>
        <taxon>Hexamitidae</taxon>
        <taxon>Giardiinae</taxon>
        <taxon>Giardia</taxon>
    </lineage>
</organism>